<sequence>MLRVYVPGMSMAGYKTLKRHTGTRSGRNCIPPRVKRFSEDDQGFDRFHRVKQQGKRSRSLLIRRRKLGRRNIPPPFSDLRLSWVVDTVKSFTVVLYKMYLGVI</sequence>
<dbReference type="AlphaFoldDB" id="A0A8X7CAS3"/>
<evidence type="ECO:0000313" key="1">
    <source>
        <dbReference type="EMBL" id="GFY59567.1"/>
    </source>
</evidence>
<name>A0A8X7CAS3_9ARAC</name>
<proteinExistence type="predicted"/>
<comment type="caution">
    <text evidence="1">The sequence shown here is derived from an EMBL/GenBank/DDBJ whole genome shotgun (WGS) entry which is preliminary data.</text>
</comment>
<reference evidence="1" key="1">
    <citation type="submission" date="2020-08" db="EMBL/GenBank/DDBJ databases">
        <title>Multicomponent nature underlies the extraordinary mechanical properties of spider dragline silk.</title>
        <authorList>
            <person name="Kono N."/>
            <person name="Nakamura H."/>
            <person name="Mori M."/>
            <person name="Yoshida Y."/>
            <person name="Ohtoshi R."/>
            <person name="Malay A.D."/>
            <person name="Moran D.A.P."/>
            <person name="Tomita M."/>
            <person name="Numata K."/>
            <person name="Arakawa K."/>
        </authorList>
    </citation>
    <scope>NUCLEOTIDE SEQUENCE</scope>
</reference>
<dbReference type="Proteomes" id="UP000886998">
    <property type="component" value="Unassembled WGS sequence"/>
</dbReference>
<protein>
    <submittedName>
        <fullName evidence="1">Uncharacterized protein</fullName>
    </submittedName>
</protein>
<gene>
    <name evidence="1" type="ORF">TNIN_472341</name>
</gene>
<organism evidence="1 2">
    <name type="scientific">Trichonephila inaurata madagascariensis</name>
    <dbReference type="NCBI Taxonomy" id="2747483"/>
    <lineage>
        <taxon>Eukaryota</taxon>
        <taxon>Metazoa</taxon>
        <taxon>Ecdysozoa</taxon>
        <taxon>Arthropoda</taxon>
        <taxon>Chelicerata</taxon>
        <taxon>Arachnida</taxon>
        <taxon>Araneae</taxon>
        <taxon>Araneomorphae</taxon>
        <taxon>Entelegynae</taxon>
        <taxon>Araneoidea</taxon>
        <taxon>Nephilidae</taxon>
        <taxon>Trichonephila</taxon>
        <taxon>Trichonephila inaurata</taxon>
    </lineage>
</organism>
<accession>A0A8X7CAS3</accession>
<keyword evidence="2" id="KW-1185">Reference proteome</keyword>
<dbReference type="EMBL" id="BMAV01012678">
    <property type="protein sequence ID" value="GFY59567.1"/>
    <property type="molecule type" value="Genomic_DNA"/>
</dbReference>
<evidence type="ECO:0000313" key="2">
    <source>
        <dbReference type="Proteomes" id="UP000886998"/>
    </source>
</evidence>